<feature type="active site" description="Proton donor/acceptor" evidence="2">
    <location>
        <position position="193"/>
    </location>
</feature>
<organism evidence="5 6">
    <name type="scientific">Mangrovicoccus algicola</name>
    <dbReference type="NCBI Taxonomy" id="2771008"/>
    <lineage>
        <taxon>Bacteria</taxon>
        <taxon>Pseudomonadati</taxon>
        <taxon>Pseudomonadota</taxon>
        <taxon>Alphaproteobacteria</taxon>
        <taxon>Rhodobacterales</taxon>
        <taxon>Paracoccaceae</taxon>
        <taxon>Mangrovicoccus</taxon>
    </lineage>
</organism>
<dbReference type="PANTHER" id="PTHR10907">
    <property type="entry name" value="REGUCALCIN"/>
    <property type="match status" value="1"/>
</dbReference>
<evidence type="ECO:0000256" key="2">
    <source>
        <dbReference type="PIRSR" id="PIRSR605511-1"/>
    </source>
</evidence>
<dbReference type="InterPro" id="IPR005511">
    <property type="entry name" value="SMP-30"/>
</dbReference>
<gene>
    <name evidence="5" type="ORF">ICN82_10330</name>
</gene>
<accession>A0A8J6YXZ4</accession>
<reference evidence="5" key="1">
    <citation type="submission" date="2020-09" db="EMBL/GenBank/DDBJ databases">
        <title>A novel bacterium of genus Mangrovicoccus, isolated from South China Sea.</title>
        <authorList>
            <person name="Huang H."/>
            <person name="Mo K."/>
            <person name="Hu Y."/>
        </authorList>
    </citation>
    <scope>NUCLEOTIDE SEQUENCE</scope>
    <source>
        <strain evidence="5">HB182678</strain>
    </source>
</reference>
<keyword evidence="3" id="KW-0479">Metal-binding</keyword>
<dbReference type="PRINTS" id="PR01790">
    <property type="entry name" value="SMP30FAMILY"/>
</dbReference>
<proteinExistence type="inferred from homology"/>
<name>A0A8J6YXZ4_9RHOB</name>
<dbReference type="Gene3D" id="2.120.10.30">
    <property type="entry name" value="TolB, C-terminal domain"/>
    <property type="match status" value="1"/>
</dbReference>
<keyword evidence="6" id="KW-1185">Reference proteome</keyword>
<dbReference type="PANTHER" id="PTHR10907:SF47">
    <property type="entry name" value="REGUCALCIN"/>
    <property type="match status" value="1"/>
</dbReference>
<dbReference type="InterPro" id="IPR013658">
    <property type="entry name" value="SGL"/>
</dbReference>
<comment type="cofactor">
    <cofactor evidence="3">
        <name>Zn(2+)</name>
        <dbReference type="ChEBI" id="CHEBI:29105"/>
    </cofactor>
    <text evidence="3">Binds 1 divalent metal cation per subunit.</text>
</comment>
<feature type="domain" description="SMP-30/Gluconolactonase/LRE-like region" evidence="4">
    <location>
        <begin position="13"/>
        <end position="251"/>
    </location>
</feature>
<keyword evidence="3" id="KW-0862">Zinc</keyword>
<dbReference type="GO" id="GO:0019853">
    <property type="term" value="P:L-ascorbic acid biosynthetic process"/>
    <property type="evidence" value="ECO:0007669"/>
    <property type="project" value="TreeGrafter"/>
</dbReference>
<dbReference type="GO" id="GO:0004341">
    <property type="term" value="F:gluconolactonase activity"/>
    <property type="evidence" value="ECO:0007669"/>
    <property type="project" value="TreeGrafter"/>
</dbReference>
<feature type="binding site" evidence="3">
    <location>
        <position position="143"/>
    </location>
    <ligand>
        <name>a divalent metal cation</name>
        <dbReference type="ChEBI" id="CHEBI:60240"/>
    </ligand>
</feature>
<evidence type="ECO:0000313" key="6">
    <source>
        <dbReference type="Proteomes" id="UP000609121"/>
    </source>
</evidence>
<feature type="binding site" evidence="3">
    <location>
        <position position="15"/>
    </location>
    <ligand>
        <name>a divalent metal cation</name>
        <dbReference type="ChEBI" id="CHEBI:60240"/>
    </ligand>
</feature>
<dbReference type="RefSeq" id="WP_193182362.1">
    <property type="nucleotide sequence ID" value="NZ_JACVXA010000027.1"/>
</dbReference>
<evidence type="ECO:0000256" key="1">
    <source>
        <dbReference type="ARBA" id="ARBA00008853"/>
    </source>
</evidence>
<comment type="similarity">
    <text evidence="1">Belongs to the SMP-30/CGR1 family.</text>
</comment>
<feature type="binding site" evidence="3">
    <location>
        <position position="98"/>
    </location>
    <ligand>
        <name>substrate</name>
    </ligand>
</feature>
<dbReference type="Proteomes" id="UP000609121">
    <property type="component" value="Unassembled WGS sequence"/>
</dbReference>
<dbReference type="GO" id="GO:0005509">
    <property type="term" value="F:calcium ion binding"/>
    <property type="evidence" value="ECO:0007669"/>
    <property type="project" value="TreeGrafter"/>
</dbReference>
<feature type="binding site" evidence="3">
    <location>
        <position position="96"/>
    </location>
    <ligand>
        <name>substrate</name>
    </ligand>
</feature>
<evidence type="ECO:0000259" key="4">
    <source>
        <dbReference type="Pfam" id="PF08450"/>
    </source>
</evidence>
<protein>
    <submittedName>
        <fullName evidence="5">SMP-30/gluconolactonase/LRE family protein</fullName>
    </submittedName>
</protein>
<dbReference type="Pfam" id="PF08450">
    <property type="entry name" value="SGL"/>
    <property type="match status" value="1"/>
</dbReference>
<dbReference type="AlphaFoldDB" id="A0A8J6YXZ4"/>
<feature type="binding site" evidence="3">
    <location>
        <position position="193"/>
    </location>
    <ligand>
        <name>a divalent metal cation</name>
        <dbReference type="ChEBI" id="CHEBI:60240"/>
    </ligand>
</feature>
<dbReference type="SUPFAM" id="SSF63829">
    <property type="entry name" value="Calcium-dependent phosphotriesterase"/>
    <property type="match status" value="1"/>
</dbReference>
<dbReference type="EMBL" id="JACVXA010000027">
    <property type="protein sequence ID" value="MBE3638599.1"/>
    <property type="molecule type" value="Genomic_DNA"/>
</dbReference>
<sequence length="283" mass="30900">MEMEIYDARPCLLGEGPLWHPLRNQLFWFDIIGNRILSRQGDRPLEWRFDEHLSAAGWIDEHRLLIATETALRRFDIATGEHEPVCPLEADLPGNRSNDGRADPMGGFWIGTMAKAGGGPKGAIWRYHKGVLEKLYGDITTSNAICFGTDGRTAYFTDTPTLKVMRVELDAEGWPAGPPEVFLDLAGTGHKADGAVIDSQNHFWTGQWGSGRVARYTPEGVFDRAIAVPGLHSSCPAFGGPDRRTLFCTSALQSIAEPDAAQGLTYVIADAGVAGQAEHRVIA</sequence>
<comment type="caution">
    <text evidence="5">The sequence shown here is derived from an EMBL/GenBank/DDBJ whole genome shotgun (WGS) entry which is preliminary data.</text>
</comment>
<evidence type="ECO:0000256" key="3">
    <source>
        <dbReference type="PIRSR" id="PIRSR605511-2"/>
    </source>
</evidence>
<dbReference type="InterPro" id="IPR011042">
    <property type="entry name" value="6-blade_b-propeller_TolB-like"/>
</dbReference>
<evidence type="ECO:0000313" key="5">
    <source>
        <dbReference type="EMBL" id="MBE3638599.1"/>
    </source>
</evidence>